<proteinExistence type="predicted"/>
<keyword evidence="2" id="KW-1185">Reference proteome</keyword>
<dbReference type="Proteomes" id="UP000629098">
    <property type="component" value="Unassembled WGS sequence"/>
</dbReference>
<reference evidence="1" key="1">
    <citation type="submission" date="2020-09" db="EMBL/GenBank/DDBJ databases">
        <title>Iningainema tapete sp. nov. (Scytonemataceae, Cyanobacteria) from greenhouses in central Florida (USA) produces two types of nodularin with biosynthetic potential for microcystin-LR and anabaenopeptins.</title>
        <authorList>
            <person name="Berthold D.E."/>
            <person name="Lefler F.W."/>
            <person name="Huang I.-S."/>
            <person name="Abdulla H."/>
            <person name="Zimba P.V."/>
            <person name="Laughinghouse H.D. IV."/>
        </authorList>
    </citation>
    <scope>NUCLEOTIDE SEQUENCE</scope>
    <source>
        <strain evidence="1">BLCCT55</strain>
    </source>
</reference>
<sequence>MPEFLINLSEIPGFPVGRLFVPYSFTTNPTFLLWYKSVRIHRETFYVTGKVIWFIASYTEYCRLASRYPHHRHAAYTRYLLNSASTFFKGLKPPYLPDYEYLD</sequence>
<evidence type="ECO:0000313" key="2">
    <source>
        <dbReference type="Proteomes" id="UP000629098"/>
    </source>
</evidence>
<dbReference type="AlphaFoldDB" id="A0A8J6XRS8"/>
<gene>
    <name evidence="1" type="ORF">ICL16_39820</name>
</gene>
<organism evidence="1 2">
    <name type="scientific">Iningainema tapete BLCC-T55</name>
    <dbReference type="NCBI Taxonomy" id="2748662"/>
    <lineage>
        <taxon>Bacteria</taxon>
        <taxon>Bacillati</taxon>
        <taxon>Cyanobacteriota</taxon>
        <taxon>Cyanophyceae</taxon>
        <taxon>Nostocales</taxon>
        <taxon>Scytonemataceae</taxon>
        <taxon>Iningainema tapete</taxon>
    </lineage>
</organism>
<comment type="caution">
    <text evidence="1">The sequence shown here is derived from an EMBL/GenBank/DDBJ whole genome shotgun (WGS) entry which is preliminary data.</text>
</comment>
<dbReference type="EMBL" id="JACXAE010000119">
    <property type="protein sequence ID" value="MBD2778031.1"/>
    <property type="molecule type" value="Genomic_DNA"/>
</dbReference>
<dbReference type="RefSeq" id="WP_190837255.1">
    <property type="nucleotide sequence ID" value="NZ_CAWPPI010000119.1"/>
</dbReference>
<protein>
    <submittedName>
        <fullName evidence="1">Uncharacterized protein</fullName>
    </submittedName>
</protein>
<accession>A0A8J6XRS8</accession>
<evidence type="ECO:0000313" key="1">
    <source>
        <dbReference type="EMBL" id="MBD2778031.1"/>
    </source>
</evidence>
<name>A0A8J6XRS8_9CYAN</name>